<keyword evidence="3" id="KW-0808">Transferase</keyword>
<protein>
    <submittedName>
        <fullName evidence="3">Glutamyl-tRNA(Gln) amidotransferase subunit A-like protein</fullName>
    </submittedName>
</protein>
<organism evidence="3 4">
    <name type="scientific">Hapsidospora chrysogenum (strain ATCC 11550 / CBS 779.69 / DSM 880 / IAM 14645 / JCM 23072 / IMI 49137)</name>
    <name type="common">Acremonium chrysogenum</name>
    <dbReference type="NCBI Taxonomy" id="857340"/>
    <lineage>
        <taxon>Eukaryota</taxon>
        <taxon>Fungi</taxon>
        <taxon>Dikarya</taxon>
        <taxon>Ascomycota</taxon>
        <taxon>Pezizomycotina</taxon>
        <taxon>Sordariomycetes</taxon>
        <taxon>Hypocreomycetidae</taxon>
        <taxon>Hypocreales</taxon>
        <taxon>Bionectriaceae</taxon>
        <taxon>Hapsidospora</taxon>
    </lineage>
</organism>
<dbReference type="Gene3D" id="3.90.1300.10">
    <property type="entry name" value="Amidase signature (AS) domain"/>
    <property type="match status" value="1"/>
</dbReference>
<gene>
    <name evidence="3" type="ORF">ACRE_087900</name>
</gene>
<dbReference type="SUPFAM" id="SSF75304">
    <property type="entry name" value="Amidase signature (AS) enzymes"/>
    <property type="match status" value="1"/>
</dbReference>
<evidence type="ECO:0000313" key="4">
    <source>
        <dbReference type="Proteomes" id="UP000029964"/>
    </source>
</evidence>
<dbReference type="Pfam" id="PF01425">
    <property type="entry name" value="Amidase"/>
    <property type="match status" value="1"/>
</dbReference>
<dbReference type="STRING" id="857340.A0A086STT8"/>
<dbReference type="InterPro" id="IPR023631">
    <property type="entry name" value="Amidase_dom"/>
</dbReference>
<evidence type="ECO:0000256" key="1">
    <source>
        <dbReference type="SAM" id="MobiDB-lite"/>
    </source>
</evidence>
<accession>A0A086STT8</accession>
<sequence>MTDTPLHLLTATAALARLRAGTLTVEAYAQALLHRIAQRDDAVRAWAYLDPEYVLEQARALDGVPADKRGPLHGLPIGVKDVIYTKDMPTQHNSPIYKGSFPKVDSASIMILRHAGALIFGKTATTEFAATTVGPKTRNPHSATVDRTPGGSSSGSGAAVGDAQVPLALATQTGGSTIRPASFNGIYALKPTWGAVSREGQKVYSLLLDTLGWYAREVADLALLADVLGVRDDEPSPGPTFRGLSGARFALCQSPVWSQAGPGTRAALSRAAAILRAHGATIDELTLPPSFAAVPEWHRVLLHTDGRATFLPEHRVAKGDLHGSLAVYVDTPGFSRREQLAAQDGIAALRPKFDELAASYDAVLTPSVVDEAPEGLGWTGEAAFCSALHVPVVNIPGFQGENGMPIGVSLVAPRFHDRRLLKVAEAVGRVFEAEGGWTRRLL</sequence>
<dbReference type="InterPro" id="IPR036928">
    <property type="entry name" value="AS_sf"/>
</dbReference>
<dbReference type="PANTHER" id="PTHR42678:SF2">
    <property type="entry name" value="AMIDASE FAMILY PROTEIN (AFU_ORTHOLOGUE AFUA_6G14410)"/>
    <property type="match status" value="1"/>
</dbReference>
<dbReference type="GO" id="GO:0016740">
    <property type="term" value="F:transferase activity"/>
    <property type="evidence" value="ECO:0007669"/>
    <property type="project" value="UniProtKB-KW"/>
</dbReference>
<evidence type="ECO:0000313" key="3">
    <source>
        <dbReference type="EMBL" id="KFH40520.1"/>
    </source>
</evidence>
<dbReference type="AlphaFoldDB" id="A0A086STT8"/>
<dbReference type="PANTHER" id="PTHR42678">
    <property type="entry name" value="AMIDASE"/>
    <property type="match status" value="1"/>
</dbReference>
<reference evidence="4" key="1">
    <citation type="journal article" date="2014" name="Genome Announc.">
        <title>Genome sequence and annotation of Acremonium chrysogenum, producer of the beta-lactam antibiotic cephalosporin C.</title>
        <authorList>
            <person name="Terfehr D."/>
            <person name="Dahlmann T.A."/>
            <person name="Specht T."/>
            <person name="Zadra I."/>
            <person name="Kuernsteiner H."/>
            <person name="Kueck U."/>
        </authorList>
    </citation>
    <scope>NUCLEOTIDE SEQUENCE [LARGE SCALE GENOMIC DNA]</scope>
    <source>
        <strain evidence="4">ATCC 11550 / CBS 779.69 / DSM 880 / IAM 14645 / JCM 23072 / IMI 49137</strain>
    </source>
</reference>
<dbReference type="Proteomes" id="UP000029964">
    <property type="component" value="Unassembled WGS sequence"/>
</dbReference>
<comment type="caution">
    <text evidence="3">The sequence shown here is derived from an EMBL/GenBank/DDBJ whole genome shotgun (WGS) entry which is preliminary data.</text>
</comment>
<dbReference type="OrthoDB" id="6428749at2759"/>
<dbReference type="EMBL" id="JPKY01000193">
    <property type="protein sequence ID" value="KFH40520.1"/>
    <property type="molecule type" value="Genomic_DNA"/>
</dbReference>
<proteinExistence type="predicted"/>
<name>A0A086STT8_HAPC1</name>
<dbReference type="HOGENOM" id="CLU_009600_0_0_1"/>
<evidence type="ECO:0000259" key="2">
    <source>
        <dbReference type="Pfam" id="PF01425"/>
    </source>
</evidence>
<feature type="domain" description="Amidase" evidence="2">
    <location>
        <begin position="30"/>
        <end position="421"/>
    </location>
</feature>
<feature type="region of interest" description="Disordered" evidence="1">
    <location>
        <begin position="133"/>
        <end position="158"/>
    </location>
</feature>
<keyword evidence="4" id="KW-1185">Reference proteome</keyword>